<dbReference type="CDD" id="cd00130">
    <property type="entry name" value="PAS"/>
    <property type="match status" value="2"/>
</dbReference>
<dbReference type="SUPFAM" id="SSF47384">
    <property type="entry name" value="Homodimeric domain of signal transducing histidine kinase"/>
    <property type="match status" value="1"/>
</dbReference>
<dbReference type="PANTHER" id="PTHR43047:SF72">
    <property type="entry name" value="OSMOSENSING HISTIDINE PROTEIN KINASE SLN1"/>
    <property type="match status" value="1"/>
</dbReference>
<keyword evidence="6" id="KW-0812">Transmembrane</keyword>
<dbReference type="SMART" id="SM00388">
    <property type="entry name" value="HisKA"/>
    <property type="match status" value="1"/>
</dbReference>
<evidence type="ECO:0000259" key="7">
    <source>
        <dbReference type="PROSITE" id="PS50109"/>
    </source>
</evidence>
<evidence type="ECO:0000259" key="9">
    <source>
        <dbReference type="PROSITE" id="PS50113"/>
    </source>
</evidence>
<name>A0A937XHI1_UNCW3</name>
<dbReference type="EC" id="2.7.13.3" evidence="2"/>
<evidence type="ECO:0000256" key="2">
    <source>
        <dbReference type="ARBA" id="ARBA00012438"/>
    </source>
</evidence>
<dbReference type="PRINTS" id="PR00344">
    <property type="entry name" value="BCTRLSENSOR"/>
</dbReference>
<dbReference type="Gene3D" id="1.10.287.130">
    <property type="match status" value="1"/>
</dbReference>
<feature type="transmembrane region" description="Helical" evidence="6">
    <location>
        <begin position="184"/>
        <end position="205"/>
    </location>
</feature>
<organism evidence="10 11">
    <name type="scientific">candidate division WOR-3 bacterium</name>
    <dbReference type="NCBI Taxonomy" id="2052148"/>
    <lineage>
        <taxon>Bacteria</taxon>
        <taxon>Bacteria division WOR-3</taxon>
    </lineage>
</organism>
<evidence type="ECO:0000256" key="6">
    <source>
        <dbReference type="SAM" id="Phobius"/>
    </source>
</evidence>
<dbReference type="GO" id="GO:0009927">
    <property type="term" value="F:histidine phosphotransfer kinase activity"/>
    <property type="evidence" value="ECO:0007669"/>
    <property type="project" value="TreeGrafter"/>
</dbReference>
<dbReference type="InterPro" id="IPR013656">
    <property type="entry name" value="PAS_4"/>
</dbReference>
<dbReference type="EMBL" id="VGIR01000106">
    <property type="protein sequence ID" value="MBM3332599.1"/>
    <property type="molecule type" value="Genomic_DNA"/>
</dbReference>
<dbReference type="SMART" id="SM00086">
    <property type="entry name" value="PAC"/>
    <property type="match status" value="2"/>
</dbReference>
<accession>A0A937XHI1</accession>
<dbReference type="InterPro" id="IPR000700">
    <property type="entry name" value="PAS-assoc_C"/>
</dbReference>
<gene>
    <name evidence="10" type="ORF">FJY68_12270</name>
</gene>
<keyword evidence="5" id="KW-0418">Kinase</keyword>
<feature type="domain" description="PAS" evidence="8">
    <location>
        <begin position="233"/>
        <end position="303"/>
    </location>
</feature>
<dbReference type="PROSITE" id="PS50112">
    <property type="entry name" value="PAS"/>
    <property type="match status" value="1"/>
</dbReference>
<proteinExistence type="predicted"/>
<dbReference type="Gene3D" id="3.30.450.20">
    <property type="entry name" value="PAS domain"/>
    <property type="match status" value="2"/>
</dbReference>
<keyword evidence="6" id="KW-1133">Transmembrane helix</keyword>
<dbReference type="Gene3D" id="3.30.565.10">
    <property type="entry name" value="Histidine kinase-like ATPase, C-terminal domain"/>
    <property type="match status" value="1"/>
</dbReference>
<feature type="domain" description="Histidine kinase" evidence="7">
    <location>
        <begin position="504"/>
        <end position="724"/>
    </location>
</feature>
<dbReference type="FunFam" id="3.30.565.10:FF:000006">
    <property type="entry name" value="Sensor histidine kinase WalK"/>
    <property type="match status" value="1"/>
</dbReference>
<evidence type="ECO:0000256" key="3">
    <source>
        <dbReference type="ARBA" id="ARBA00022553"/>
    </source>
</evidence>
<sequence>MLTRTRTTRDGPKPMRMLIVNAVVTALLLGGMSLYGISAGTAAGRSEAADDQVRELIGRIALYDEVLTMSALAGVTTGNRRWEERYNRAAPELDASIGEVRSHISRPDEVSAINATDVANIKLVGLETLAFRLARDGLRDSATALLLGREYATLKQQYAAGMTRVSAVVAEHVARARQERPRPFLVGSVLMLALLVVVWLSSFRITRRFIAEQRQAQAVLRDRAHIAEELRESEERYRLVVENTTDVLSLVDRAGVLHFVNRAAAGVLGGRPSEFTGKSLWDVFPRQFAGEQMAVILRVMDTEQGVVREEPVDTPGGPRWYRSKIEPVRAYDGTINRVLVVAEDITERKRAEAALAESELTYRRVFESSNDAMMLLDSEKFIDCNGATLKVFGYSTREQFLGKHPGQVSPPLQADGRASRDAADEKIATAFRDGRNFFEWLHQRADGTVFPADVLLTPLDYHGQKVLQATVRDISPRKIAEAEIAQKNVELAKLNELKNQLLGTAAHDLRNPLAVVNTASAFLLDDAGKVLPEATRTAFLRRIQANGEFMLKLIDDLLDVAKIEAGRLDLELAVGDLSALVEENLRMNRMLAEKKRIHLDFVPDRDLPPLRFDGGRVEQVLNNLISNALKFSGPDTTVTVRATRGNGTVVVSVRDQGQGIPAEELDRLFQPFGRTSVQSTAGEKNTGLGLAICRKIVEGHGGRIWAESAFGEGSVFSFSLPVAVAA</sequence>
<evidence type="ECO:0000313" key="10">
    <source>
        <dbReference type="EMBL" id="MBM3332599.1"/>
    </source>
</evidence>
<keyword evidence="4" id="KW-0808">Transferase</keyword>
<dbReference type="AlphaFoldDB" id="A0A937XHI1"/>
<dbReference type="SUPFAM" id="SSF55874">
    <property type="entry name" value="ATPase domain of HSP90 chaperone/DNA topoisomerase II/histidine kinase"/>
    <property type="match status" value="1"/>
</dbReference>
<dbReference type="Pfam" id="PF00512">
    <property type="entry name" value="HisKA"/>
    <property type="match status" value="1"/>
</dbReference>
<evidence type="ECO:0000259" key="8">
    <source>
        <dbReference type="PROSITE" id="PS50112"/>
    </source>
</evidence>
<dbReference type="Pfam" id="PF13426">
    <property type="entry name" value="PAS_9"/>
    <property type="match status" value="1"/>
</dbReference>
<dbReference type="NCBIfam" id="TIGR00229">
    <property type="entry name" value="sensory_box"/>
    <property type="match status" value="2"/>
</dbReference>
<evidence type="ECO:0000256" key="5">
    <source>
        <dbReference type="ARBA" id="ARBA00022777"/>
    </source>
</evidence>
<dbReference type="PANTHER" id="PTHR43047">
    <property type="entry name" value="TWO-COMPONENT HISTIDINE PROTEIN KINASE"/>
    <property type="match status" value="1"/>
</dbReference>
<dbReference type="GO" id="GO:0005886">
    <property type="term" value="C:plasma membrane"/>
    <property type="evidence" value="ECO:0007669"/>
    <property type="project" value="TreeGrafter"/>
</dbReference>
<protein>
    <recommendedName>
        <fullName evidence="2">histidine kinase</fullName>
        <ecNumber evidence="2">2.7.13.3</ecNumber>
    </recommendedName>
</protein>
<keyword evidence="3" id="KW-0597">Phosphoprotein</keyword>
<evidence type="ECO:0000313" key="11">
    <source>
        <dbReference type="Proteomes" id="UP000779900"/>
    </source>
</evidence>
<dbReference type="InterPro" id="IPR036097">
    <property type="entry name" value="HisK_dim/P_sf"/>
</dbReference>
<dbReference type="SMART" id="SM00091">
    <property type="entry name" value="PAS"/>
    <property type="match status" value="2"/>
</dbReference>
<evidence type="ECO:0000256" key="4">
    <source>
        <dbReference type="ARBA" id="ARBA00022679"/>
    </source>
</evidence>
<dbReference type="CDD" id="cd00082">
    <property type="entry name" value="HisKA"/>
    <property type="match status" value="1"/>
</dbReference>
<dbReference type="InterPro" id="IPR004358">
    <property type="entry name" value="Sig_transdc_His_kin-like_C"/>
</dbReference>
<dbReference type="PROSITE" id="PS50113">
    <property type="entry name" value="PAC"/>
    <property type="match status" value="1"/>
</dbReference>
<dbReference type="InterPro" id="IPR003594">
    <property type="entry name" value="HATPase_dom"/>
</dbReference>
<dbReference type="InterPro" id="IPR003661">
    <property type="entry name" value="HisK_dim/P_dom"/>
</dbReference>
<dbReference type="InterPro" id="IPR036890">
    <property type="entry name" value="HATPase_C_sf"/>
</dbReference>
<comment type="catalytic activity">
    <reaction evidence="1">
        <text>ATP + protein L-histidine = ADP + protein N-phospho-L-histidine.</text>
        <dbReference type="EC" id="2.7.13.3"/>
    </reaction>
</comment>
<dbReference type="PROSITE" id="PS50109">
    <property type="entry name" value="HIS_KIN"/>
    <property type="match status" value="1"/>
</dbReference>
<dbReference type="InterPro" id="IPR000014">
    <property type="entry name" value="PAS"/>
</dbReference>
<dbReference type="InterPro" id="IPR001610">
    <property type="entry name" value="PAC"/>
</dbReference>
<dbReference type="SMART" id="SM00387">
    <property type="entry name" value="HATPase_c"/>
    <property type="match status" value="1"/>
</dbReference>
<dbReference type="Proteomes" id="UP000779900">
    <property type="component" value="Unassembled WGS sequence"/>
</dbReference>
<reference evidence="10" key="1">
    <citation type="submission" date="2019-03" db="EMBL/GenBank/DDBJ databases">
        <title>Lake Tanganyika Metagenome-Assembled Genomes (MAGs).</title>
        <authorList>
            <person name="Tran P."/>
        </authorList>
    </citation>
    <scope>NUCLEOTIDE SEQUENCE</scope>
    <source>
        <strain evidence="10">K_DeepCast_150m_m2_040</strain>
    </source>
</reference>
<feature type="domain" description="PAC" evidence="9">
    <location>
        <begin position="300"/>
        <end position="357"/>
    </location>
</feature>
<evidence type="ECO:0000256" key="1">
    <source>
        <dbReference type="ARBA" id="ARBA00000085"/>
    </source>
</evidence>
<dbReference type="InterPro" id="IPR035965">
    <property type="entry name" value="PAS-like_dom_sf"/>
</dbReference>
<dbReference type="Pfam" id="PF08448">
    <property type="entry name" value="PAS_4"/>
    <property type="match status" value="1"/>
</dbReference>
<dbReference type="CDD" id="cd00075">
    <property type="entry name" value="HATPase"/>
    <property type="match status" value="1"/>
</dbReference>
<dbReference type="Pfam" id="PF02518">
    <property type="entry name" value="HATPase_c"/>
    <property type="match status" value="1"/>
</dbReference>
<keyword evidence="6" id="KW-0472">Membrane</keyword>
<dbReference type="InterPro" id="IPR005467">
    <property type="entry name" value="His_kinase_dom"/>
</dbReference>
<dbReference type="SUPFAM" id="SSF55785">
    <property type="entry name" value="PYP-like sensor domain (PAS domain)"/>
    <property type="match status" value="2"/>
</dbReference>
<dbReference type="GO" id="GO:0000155">
    <property type="term" value="F:phosphorelay sensor kinase activity"/>
    <property type="evidence" value="ECO:0007669"/>
    <property type="project" value="InterPro"/>
</dbReference>
<comment type="caution">
    <text evidence="10">The sequence shown here is derived from an EMBL/GenBank/DDBJ whole genome shotgun (WGS) entry which is preliminary data.</text>
</comment>